<keyword evidence="3" id="KW-1185">Reference proteome</keyword>
<dbReference type="RefSeq" id="WP_219158227.1">
    <property type="nucleotide sequence ID" value="NZ_JAHWQX010000001.1"/>
</dbReference>
<feature type="domain" description="HTH cro/C1-type" evidence="1">
    <location>
        <begin position="8"/>
        <end position="62"/>
    </location>
</feature>
<dbReference type="Proteomes" id="UP001430804">
    <property type="component" value="Unassembled WGS sequence"/>
</dbReference>
<proteinExistence type="predicted"/>
<dbReference type="SMART" id="SM00530">
    <property type="entry name" value="HTH_XRE"/>
    <property type="match status" value="1"/>
</dbReference>
<sequence length="109" mass="11960">MDVFAKNLRRRAQELGLANAEVARRAGLSERRYAHYVSGRNEPDLAMLLRIAEVLQSTPNDLLSATAAAASDPRTTLLDRLNSAATLMTDSDLQAAIAQAEAVVRLRRR</sequence>
<comment type="caution">
    <text evidence="2">The sequence shown here is derived from an EMBL/GenBank/DDBJ whole genome shotgun (WGS) entry which is preliminary data.</text>
</comment>
<dbReference type="PROSITE" id="PS50943">
    <property type="entry name" value="HTH_CROC1"/>
    <property type="match status" value="1"/>
</dbReference>
<dbReference type="EMBL" id="JAHWQX010000001">
    <property type="protein sequence ID" value="MBW3096214.1"/>
    <property type="molecule type" value="Genomic_DNA"/>
</dbReference>
<gene>
    <name evidence="2" type="ORF">KY465_02845</name>
</gene>
<evidence type="ECO:0000313" key="2">
    <source>
        <dbReference type="EMBL" id="MBW3096214.1"/>
    </source>
</evidence>
<evidence type="ECO:0000313" key="3">
    <source>
        <dbReference type="Proteomes" id="UP001430804"/>
    </source>
</evidence>
<organism evidence="2 3">
    <name type="scientific">Pseudohoeflea coraliihabitans</name>
    <dbReference type="NCBI Taxonomy" id="2860393"/>
    <lineage>
        <taxon>Bacteria</taxon>
        <taxon>Pseudomonadati</taxon>
        <taxon>Pseudomonadota</taxon>
        <taxon>Alphaproteobacteria</taxon>
        <taxon>Hyphomicrobiales</taxon>
        <taxon>Rhizobiaceae</taxon>
        <taxon>Pseudohoeflea</taxon>
    </lineage>
</organism>
<dbReference type="CDD" id="cd00093">
    <property type="entry name" value="HTH_XRE"/>
    <property type="match status" value="1"/>
</dbReference>
<dbReference type="Pfam" id="PF01381">
    <property type="entry name" value="HTH_3"/>
    <property type="match status" value="1"/>
</dbReference>
<name>A0ABS6WJT8_9HYPH</name>
<evidence type="ECO:0000259" key="1">
    <source>
        <dbReference type="PROSITE" id="PS50943"/>
    </source>
</evidence>
<reference evidence="2" key="1">
    <citation type="submission" date="2021-07" db="EMBL/GenBank/DDBJ databases">
        <title>Pseudohoeflea marina sp. nov. a polyhydroxyalcanoate-producing bacterium.</title>
        <authorList>
            <person name="Zheng W."/>
            <person name="Yu S."/>
            <person name="Huang Y."/>
        </authorList>
    </citation>
    <scope>NUCLEOTIDE SEQUENCE</scope>
    <source>
        <strain evidence="2">DP4N28-3</strain>
    </source>
</reference>
<accession>A0ABS6WJT8</accession>
<protein>
    <submittedName>
        <fullName evidence="2">Helix-turn-helix domain-containing protein</fullName>
    </submittedName>
</protein>
<dbReference type="InterPro" id="IPR001387">
    <property type="entry name" value="Cro/C1-type_HTH"/>
</dbReference>